<dbReference type="EMBL" id="LS974202">
    <property type="protein sequence ID" value="SSC13724.1"/>
    <property type="molecule type" value="Genomic_DNA"/>
</dbReference>
<keyword evidence="2" id="KW-0560">Oxidoreductase</keyword>
<dbReference type="InterPro" id="IPR036291">
    <property type="entry name" value="NAD(P)-bd_dom_sf"/>
</dbReference>
<dbReference type="AlphaFoldDB" id="A0A7Z7LGR6"/>
<dbReference type="Proteomes" id="UP000250796">
    <property type="component" value="Chromosome MESINF"/>
</dbReference>
<sequence>MAYRVLVWGLGAMGSGIAKNVLRKKELQLVGAIERDPSKIDRDLGEVLGLERSGRRVYSEPEKAILETRPDIVIIATNSFVNEVMPKIELAAKNNVNVLTIAEEMAYPYESNPEESKILENLACKYGISILGTGINPGFVLDFLIIAMTGACLKIDRIKASRINDLSPFGKTVMETQGVGTTPEEFKRGLEKGEIVGHIGFQQSIAMIGNAVGWRIDRIEETREPIISITERKTAVAHVKPGMVAGCRHTGRGFCGDELKIELIHPQQILPAIEGIETGDYIDIYGEPDIHLSIKPEIPGGKGTIALATNMIPEVINAAPGLLNMSELPVPKCLMDDIKEI</sequence>
<dbReference type="Pfam" id="PF01113">
    <property type="entry name" value="DapB_N"/>
    <property type="match status" value="1"/>
</dbReference>
<keyword evidence="6" id="KW-1185">Reference proteome</keyword>
<organism evidence="5 6">
    <name type="scientific">Mesotoga infera</name>
    <dbReference type="NCBI Taxonomy" id="1236046"/>
    <lineage>
        <taxon>Bacteria</taxon>
        <taxon>Thermotogati</taxon>
        <taxon>Thermotogota</taxon>
        <taxon>Thermotogae</taxon>
        <taxon>Kosmotogales</taxon>
        <taxon>Kosmotogaceae</taxon>
        <taxon>Mesotoga</taxon>
    </lineage>
</organism>
<dbReference type="SUPFAM" id="SSF51735">
    <property type="entry name" value="NAD(P)-binding Rossmann-fold domains"/>
    <property type="match status" value="1"/>
</dbReference>
<feature type="domain" description="Dihydrodipicolinate reductase N-terminal" evidence="3">
    <location>
        <begin position="4"/>
        <end position="97"/>
    </location>
</feature>
<reference evidence="5 6" key="1">
    <citation type="submission" date="2017-01" db="EMBL/GenBank/DDBJ databases">
        <authorList>
            <person name="Erauso G."/>
        </authorList>
    </citation>
    <scope>NUCLEOTIDE SEQUENCE [LARGE SCALE GENOMIC DNA]</scope>
    <source>
        <strain evidence="5">MESINF1</strain>
    </source>
</reference>
<dbReference type="Pfam" id="PF19328">
    <property type="entry name" value="DAP_DH_C"/>
    <property type="match status" value="1"/>
</dbReference>
<protein>
    <submittedName>
        <fullName evidence="5">Dihydrodipicolinate reductase</fullName>
    </submittedName>
</protein>
<evidence type="ECO:0000256" key="1">
    <source>
        <dbReference type="ARBA" id="ARBA00022857"/>
    </source>
</evidence>
<dbReference type="KEGG" id="minf:MESINF_2284"/>
<dbReference type="InterPro" id="IPR045760">
    <property type="entry name" value="DAP_DH_C"/>
</dbReference>
<dbReference type="Gene3D" id="3.40.50.720">
    <property type="entry name" value="NAD(P)-binding Rossmann-like Domain"/>
    <property type="match status" value="1"/>
</dbReference>
<evidence type="ECO:0000259" key="4">
    <source>
        <dbReference type="Pfam" id="PF19328"/>
    </source>
</evidence>
<feature type="domain" description="2,4-diaminopentanoate dehydrogenase C-terminal" evidence="4">
    <location>
        <begin position="139"/>
        <end position="340"/>
    </location>
</feature>
<gene>
    <name evidence="5" type="ORF">MESINF_2284</name>
</gene>
<evidence type="ECO:0000313" key="6">
    <source>
        <dbReference type="Proteomes" id="UP000250796"/>
    </source>
</evidence>
<dbReference type="GO" id="GO:0009089">
    <property type="term" value="P:lysine biosynthetic process via diaminopimelate"/>
    <property type="evidence" value="ECO:0007669"/>
    <property type="project" value="InterPro"/>
</dbReference>
<name>A0A7Z7LGR6_9BACT</name>
<evidence type="ECO:0000313" key="5">
    <source>
        <dbReference type="EMBL" id="SSC13724.1"/>
    </source>
</evidence>
<dbReference type="InterPro" id="IPR000846">
    <property type="entry name" value="DapB_N"/>
</dbReference>
<evidence type="ECO:0000259" key="3">
    <source>
        <dbReference type="Pfam" id="PF01113"/>
    </source>
</evidence>
<proteinExistence type="predicted"/>
<dbReference type="GO" id="GO:0008839">
    <property type="term" value="F:4-hydroxy-tetrahydrodipicolinate reductase"/>
    <property type="evidence" value="ECO:0007669"/>
    <property type="project" value="InterPro"/>
</dbReference>
<keyword evidence="1" id="KW-0521">NADP</keyword>
<evidence type="ECO:0000256" key="2">
    <source>
        <dbReference type="ARBA" id="ARBA00023002"/>
    </source>
</evidence>
<dbReference type="CDD" id="cd24146">
    <property type="entry name" value="nat-AmDH_N_like"/>
    <property type="match status" value="1"/>
</dbReference>
<dbReference type="NCBIfam" id="NF040740">
    <property type="entry name" value="ornith_Ord"/>
    <property type="match status" value="1"/>
</dbReference>
<accession>A0A7Z7LGR6</accession>
<dbReference type="RefSeq" id="WP_169699841.1">
    <property type="nucleotide sequence ID" value="NZ_LS974202.1"/>
</dbReference>